<feature type="transmembrane region" description="Helical" evidence="1">
    <location>
        <begin position="21"/>
        <end position="41"/>
    </location>
</feature>
<keyword evidence="1" id="KW-0812">Transmembrane</keyword>
<name>A0A2M6WEK8_9BACT</name>
<dbReference type="Proteomes" id="UP000228809">
    <property type="component" value="Unassembled WGS sequence"/>
</dbReference>
<evidence type="ECO:0000256" key="1">
    <source>
        <dbReference type="SAM" id="Phobius"/>
    </source>
</evidence>
<dbReference type="EMBL" id="PFBJ01000006">
    <property type="protein sequence ID" value="PIT91230.1"/>
    <property type="molecule type" value="Genomic_DNA"/>
</dbReference>
<feature type="transmembrane region" description="Helical" evidence="1">
    <location>
        <begin position="53"/>
        <end position="73"/>
    </location>
</feature>
<organism evidence="2 3">
    <name type="scientific">Candidatus Kaiserbacteria bacterium CG10_big_fil_rev_8_21_14_0_10_49_17</name>
    <dbReference type="NCBI Taxonomy" id="1974609"/>
    <lineage>
        <taxon>Bacteria</taxon>
        <taxon>Candidatus Kaiseribacteriota</taxon>
    </lineage>
</organism>
<keyword evidence="1" id="KW-0472">Membrane</keyword>
<evidence type="ECO:0000313" key="2">
    <source>
        <dbReference type="EMBL" id="PIT91230.1"/>
    </source>
</evidence>
<dbReference type="AlphaFoldDB" id="A0A2M6WEK8"/>
<reference evidence="3" key="1">
    <citation type="submission" date="2017-09" db="EMBL/GenBank/DDBJ databases">
        <title>Depth-based differentiation of microbial function through sediment-hosted aquifers and enrichment of novel symbionts in the deep terrestrial subsurface.</title>
        <authorList>
            <person name="Probst A.J."/>
            <person name="Ladd B."/>
            <person name="Jarett J.K."/>
            <person name="Geller-Mcgrath D.E."/>
            <person name="Sieber C.M.K."/>
            <person name="Emerson J.B."/>
            <person name="Anantharaman K."/>
            <person name="Thomas B.C."/>
            <person name="Malmstrom R."/>
            <person name="Stieglmeier M."/>
            <person name="Klingl A."/>
            <person name="Woyke T."/>
            <person name="Ryan C.M."/>
            <person name="Banfield J.F."/>
        </authorList>
    </citation>
    <scope>NUCLEOTIDE SEQUENCE [LARGE SCALE GENOMIC DNA]</scope>
</reference>
<accession>A0A2M6WEK8</accession>
<comment type="caution">
    <text evidence="2">The sequence shown here is derived from an EMBL/GenBank/DDBJ whole genome shotgun (WGS) entry which is preliminary data.</text>
</comment>
<gene>
    <name evidence="2" type="ORF">COU17_01220</name>
</gene>
<protein>
    <submittedName>
        <fullName evidence="2">Uncharacterized protein</fullName>
    </submittedName>
</protein>
<sequence length="89" mass="10220">MDTEKKLWFRSKRYGWGWTPASKEGWFVTLAFLGIAIFLATRLEDSAVSGEDILFTFALPIGALTLLLIAIAWRTGEKPRWRWGDSKKK</sequence>
<keyword evidence="1" id="KW-1133">Transmembrane helix</keyword>
<evidence type="ECO:0000313" key="3">
    <source>
        <dbReference type="Proteomes" id="UP000228809"/>
    </source>
</evidence>
<proteinExistence type="predicted"/>